<accession>A0A8R7U5Y6</accession>
<evidence type="ECO:0000313" key="1">
    <source>
        <dbReference type="EnsemblPlants" id="TuG1812G0400001091.01.T01"/>
    </source>
</evidence>
<dbReference type="Proteomes" id="UP000015106">
    <property type="component" value="Chromosome 4"/>
</dbReference>
<dbReference type="Gramene" id="TuG1812G0400001091.01.T01">
    <property type="protein sequence ID" value="TuG1812G0400001091.01.T01"/>
    <property type="gene ID" value="TuG1812G0400001091.01"/>
</dbReference>
<reference evidence="1" key="2">
    <citation type="submission" date="2018-03" db="EMBL/GenBank/DDBJ databases">
        <title>The Triticum urartu genome reveals the dynamic nature of wheat genome evolution.</title>
        <authorList>
            <person name="Ling H."/>
            <person name="Ma B."/>
            <person name="Shi X."/>
            <person name="Liu H."/>
            <person name="Dong L."/>
            <person name="Sun H."/>
            <person name="Cao Y."/>
            <person name="Gao Q."/>
            <person name="Zheng S."/>
            <person name="Li Y."/>
            <person name="Yu Y."/>
            <person name="Du H."/>
            <person name="Qi M."/>
            <person name="Li Y."/>
            <person name="Yu H."/>
            <person name="Cui Y."/>
            <person name="Wang N."/>
            <person name="Chen C."/>
            <person name="Wu H."/>
            <person name="Zhao Y."/>
            <person name="Zhang J."/>
            <person name="Li Y."/>
            <person name="Zhou W."/>
            <person name="Zhang B."/>
            <person name="Hu W."/>
            <person name="Eijk M."/>
            <person name="Tang J."/>
            <person name="Witsenboer H."/>
            <person name="Zhao S."/>
            <person name="Li Z."/>
            <person name="Zhang A."/>
            <person name="Wang D."/>
            <person name="Liang C."/>
        </authorList>
    </citation>
    <scope>NUCLEOTIDE SEQUENCE [LARGE SCALE GENOMIC DNA]</scope>
    <source>
        <strain evidence="1">cv. G1812</strain>
    </source>
</reference>
<evidence type="ECO:0000313" key="2">
    <source>
        <dbReference type="Proteomes" id="UP000015106"/>
    </source>
</evidence>
<reference evidence="1" key="3">
    <citation type="submission" date="2022-06" db="UniProtKB">
        <authorList>
            <consortium name="EnsemblPlants"/>
        </authorList>
    </citation>
    <scope>IDENTIFICATION</scope>
</reference>
<protein>
    <submittedName>
        <fullName evidence="1">Uncharacterized protein</fullName>
    </submittedName>
</protein>
<name>A0A8R7U5Y6_TRIUA</name>
<dbReference type="AlphaFoldDB" id="A0A8R7U5Y6"/>
<reference evidence="2" key="1">
    <citation type="journal article" date="2013" name="Nature">
        <title>Draft genome of the wheat A-genome progenitor Triticum urartu.</title>
        <authorList>
            <person name="Ling H.Q."/>
            <person name="Zhao S."/>
            <person name="Liu D."/>
            <person name="Wang J."/>
            <person name="Sun H."/>
            <person name="Zhang C."/>
            <person name="Fan H."/>
            <person name="Li D."/>
            <person name="Dong L."/>
            <person name="Tao Y."/>
            <person name="Gao C."/>
            <person name="Wu H."/>
            <person name="Li Y."/>
            <person name="Cui Y."/>
            <person name="Guo X."/>
            <person name="Zheng S."/>
            <person name="Wang B."/>
            <person name="Yu K."/>
            <person name="Liang Q."/>
            <person name="Yang W."/>
            <person name="Lou X."/>
            <person name="Chen J."/>
            <person name="Feng M."/>
            <person name="Jian J."/>
            <person name="Zhang X."/>
            <person name="Luo G."/>
            <person name="Jiang Y."/>
            <person name="Liu J."/>
            <person name="Wang Z."/>
            <person name="Sha Y."/>
            <person name="Zhang B."/>
            <person name="Wu H."/>
            <person name="Tang D."/>
            <person name="Shen Q."/>
            <person name="Xue P."/>
            <person name="Zou S."/>
            <person name="Wang X."/>
            <person name="Liu X."/>
            <person name="Wang F."/>
            <person name="Yang Y."/>
            <person name="An X."/>
            <person name="Dong Z."/>
            <person name="Zhang K."/>
            <person name="Zhang X."/>
            <person name="Luo M.C."/>
            <person name="Dvorak J."/>
            <person name="Tong Y."/>
            <person name="Wang J."/>
            <person name="Yang H."/>
            <person name="Li Z."/>
            <person name="Wang D."/>
            <person name="Zhang A."/>
            <person name="Wang J."/>
        </authorList>
    </citation>
    <scope>NUCLEOTIDE SEQUENCE</scope>
    <source>
        <strain evidence="2">cv. G1812</strain>
    </source>
</reference>
<proteinExistence type="predicted"/>
<organism evidence="1 2">
    <name type="scientific">Triticum urartu</name>
    <name type="common">Red wild einkorn</name>
    <name type="synonym">Crithodium urartu</name>
    <dbReference type="NCBI Taxonomy" id="4572"/>
    <lineage>
        <taxon>Eukaryota</taxon>
        <taxon>Viridiplantae</taxon>
        <taxon>Streptophyta</taxon>
        <taxon>Embryophyta</taxon>
        <taxon>Tracheophyta</taxon>
        <taxon>Spermatophyta</taxon>
        <taxon>Magnoliopsida</taxon>
        <taxon>Liliopsida</taxon>
        <taxon>Poales</taxon>
        <taxon>Poaceae</taxon>
        <taxon>BOP clade</taxon>
        <taxon>Pooideae</taxon>
        <taxon>Triticodae</taxon>
        <taxon>Triticeae</taxon>
        <taxon>Triticinae</taxon>
        <taxon>Triticum</taxon>
    </lineage>
</organism>
<sequence>IALIDPSSQICLAVSSAQRIIFLLRFRDEDPEKYYAQPSFCINFCINCNGETSTLAMEEEAKDQILCLHHQQDICQTRAMHVLSHGVH</sequence>
<dbReference type="EnsemblPlants" id="TuG1812G0400001091.01.T01">
    <property type="protein sequence ID" value="TuG1812G0400001091.01.T01"/>
    <property type="gene ID" value="TuG1812G0400001091.01"/>
</dbReference>
<keyword evidence="2" id="KW-1185">Reference proteome</keyword>